<feature type="region of interest" description="Disordered" evidence="8">
    <location>
        <begin position="311"/>
        <end position="344"/>
    </location>
</feature>
<dbReference type="OrthoDB" id="191192at2759"/>
<dbReference type="Gene3D" id="3.10.620.10">
    <property type="entry name" value="Protein N-terminal glutamine amidohydrolase, alpha beta roll"/>
    <property type="match status" value="1"/>
</dbReference>
<feature type="compositionally biased region" description="Polar residues" evidence="8">
    <location>
        <begin position="325"/>
        <end position="340"/>
    </location>
</feature>
<dbReference type="InterPro" id="IPR039733">
    <property type="entry name" value="NTAQ1"/>
</dbReference>
<reference evidence="10 11" key="1">
    <citation type="journal article" date="2019" name="Sci. Rep.">
        <title>Comparative genomics of chytrid fungi reveal insights into the obligate biotrophic and pathogenic lifestyle of Synchytrium endobioticum.</title>
        <authorList>
            <person name="van de Vossenberg B.T.L.H."/>
            <person name="Warris S."/>
            <person name="Nguyen H.D.T."/>
            <person name="van Gent-Pelzer M.P.E."/>
            <person name="Joly D.L."/>
            <person name="van de Geest H.C."/>
            <person name="Bonants P.J.M."/>
            <person name="Smith D.S."/>
            <person name="Levesque C.A."/>
            <person name="van der Lee T.A.J."/>
        </authorList>
    </citation>
    <scope>NUCLEOTIDE SEQUENCE [LARGE SCALE GENOMIC DNA]</scope>
    <source>
        <strain evidence="10 11">LEV6574</strain>
    </source>
</reference>
<feature type="domain" description="Protein N-terminal glutamine amidohydrolase alpha beta roll" evidence="9">
    <location>
        <begin position="11"/>
        <end position="183"/>
    </location>
</feature>
<organism evidence="10 11">
    <name type="scientific">Synchytrium endobioticum</name>
    <dbReference type="NCBI Taxonomy" id="286115"/>
    <lineage>
        <taxon>Eukaryota</taxon>
        <taxon>Fungi</taxon>
        <taxon>Fungi incertae sedis</taxon>
        <taxon>Chytridiomycota</taxon>
        <taxon>Chytridiomycota incertae sedis</taxon>
        <taxon>Chytridiomycetes</taxon>
        <taxon>Synchytriales</taxon>
        <taxon>Synchytriaceae</taxon>
        <taxon>Synchytrium</taxon>
    </lineage>
</organism>
<protein>
    <recommendedName>
        <fullName evidence="4">Protein N-terminal glutamine amidohydrolase</fullName>
        <ecNumber evidence="3">3.5.1.122</ecNumber>
    </recommendedName>
    <alternativeName>
        <fullName evidence="6">Protein NH2-terminal glutamine deamidase</fullName>
    </alternativeName>
</protein>
<dbReference type="EC" id="3.5.1.122" evidence="3"/>
<dbReference type="PANTHER" id="PTHR13035:SF0">
    <property type="entry name" value="PROTEIN N-TERMINAL GLUTAMINE AMIDOHYDROLASE"/>
    <property type="match status" value="1"/>
</dbReference>
<dbReference type="InterPro" id="IPR037132">
    <property type="entry name" value="N_Gln_amidohydro_ab_roll_sf"/>
</dbReference>
<dbReference type="Gene3D" id="2.40.70.10">
    <property type="entry name" value="Acid Proteases"/>
    <property type="match status" value="1"/>
</dbReference>
<evidence type="ECO:0000256" key="7">
    <source>
        <dbReference type="ARBA" id="ARBA00048768"/>
    </source>
</evidence>
<evidence type="ECO:0000313" key="10">
    <source>
        <dbReference type="EMBL" id="TPX40993.1"/>
    </source>
</evidence>
<keyword evidence="5" id="KW-0378">Hydrolase</keyword>
<dbReference type="GO" id="GO:0005829">
    <property type="term" value="C:cytosol"/>
    <property type="evidence" value="ECO:0007669"/>
    <property type="project" value="TreeGrafter"/>
</dbReference>
<dbReference type="GO" id="GO:0005634">
    <property type="term" value="C:nucleus"/>
    <property type="evidence" value="ECO:0007669"/>
    <property type="project" value="TreeGrafter"/>
</dbReference>
<evidence type="ECO:0000256" key="1">
    <source>
        <dbReference type="ARBA" id="ARBA00008985"/>
    </source>
</evidence>
<evidence type="ECO:0000256" key="8">
    <source>
        <dbReference type="SAM" id="MobiDB-lite"/>
    </source>
</evidence>
<comment type="catalytic activity">
    <reaction evidence="7">
        <text>N-terminal L-glutaminyl-[protein] + H2O = N-terminal L-glutamyl-[protein] + NH4(+)</text>
        <dbReference type="Rhea" id="RHEA:50680"/>
        <dbReference type="Rhea" id="RHEA-COMP:12668"/>
        <dbReference type="Rhea" id="RHEA-COMP:12777"/>
        <dbReference type="ChEBI" id="CHEBI:15377"/>
        <dbReference type="ChEBI" id="CHEBI:28938"/>
        <dbReference type="ChEBI" id="CHEBI:64721"/>
        <dbReference type="ChEBI" id="CHEBI:64722"/>
        <dbReference type="EC" id="3.5.1.122"/>
    </reaction>
</comment>
<gene>
    <name evidence="10" type="ORF">SeLEV6574_g06301</name>
</gene>
<dbReference type="PANTHER" id="PTHR13035">
    <property type="entry name" value="PROTEIN N-TERMINAL GLUTAMINE AMIDOHYDROLASE"/>
    <property type="match status" value="1"/>
</dbReference>
<dbReference type="GO" id="GO:0070773">
    <property type="term" value="F:protein-N-terminal glutamine amidohydrolase activity"/>
    <property type="evidence" value="ECO:0007669"/>
    <property type="project" value="UniProtKB-EC"/>
</dbReference>
<evidence type="ECO:0000259" key="9">
    <source>
        <dbReference type="Pfam" id="PF09764"/>
    </source>
</evidence>
<sequence>MTNTPTTNYTYTACYCEENAWKLINDQLIRTSTPSEVYAVFISNASKTVPFWNQRARPGSDAPVVWDYHVFAMTKNSGAPLVYDLDTTLGLPCNFETYLSEALKASFELPLELRRKYRVIEGNQFIKHFASDRSHMKTTNGSWTSLPPTYRCIATADSTMNLPLYIDMETNTGSEIYGRVITIPTLPYVGSSPSVVCQSKDYNRWLFECQNVIAVRSRIDSDDKKISDVKKVRQGAMVFDDYVIQFLDMVQRARLHKENQIEVFLESSQPSVLEVWKPVYFPDTLDTTVSSIRMALRVKARIRDTVASSRRMESGAGIRSKSAMARSTASETKTTTSLWRDSTRAGPFTVNPTKPIHALRIISKTNAENFELWKRKNKAYLEAGKGGIRSQTTAIAFEMLRSIIMKMKKKGRRWSIQERQDVLRVNGLQIIIKYQPLVCPNLELTLADGKAAPPILKETQPLSLYIQDYKETIILSVFQTNQYDLILGLDWLTFHNPNIDWELRSLRFNNYGCKHYGDIHQMPRYKEQVINLTRSEITQEVMIKPPYTPPITAEEKASIPPSSWPMSGFPDVFDMERQSYLPSHRQGWDIDVQFKADTTLPNPRPNFKLPPQHRKLVEDYINSELKSGKLRDPIHQYRPTFSLFEKEIQKRSYVHV</sequence>
<dbReference type="AlphaFoldDB" id="A0A507CPD1"/>
<comment type="caution">
    <text evidence="10">The sequence shown here is derived from an EMBL/GenBank/DDBJ whole genome shotgun (WGS) entry which is preliminary data.</text>
</comment>
<dbReference type="GO" id="GO:0008418">
    <property type="term" value="F:protein-N-terminal asparagine amidohydrolase activity"/>
    <property type="evidence" value="ECO:0007669"/>
    <property type="project" value="InterPro"/>
</dbReference>
<dbReference type="VEuPathDB" id="FungiDB:SeMB42_g01280"/>
<dbReference type="InterPro" id="IPR021109">
    <property type="entry name" value="Peptidase_aspartic_dom_sf"/>
</dbReference>
<dbReference type="EMBL" id="QEAM01000347">
    <property type="protein sequence ID" value="TPX40993.1"/>
    <property type="molecule type" value="Genomic_DNA"/>
</dbReference>
<comment type="similarity">
    <text evidence="1">Belongs to the NTAQ1 family.</text>
</comment>
<dbReference type="InterPro" id="IPR023128">
    <property type="entry name" value="Prot_N_Gln_amidohydro_ab_roll"/>
</dbReference>
<dbReference type="Pfam" id="PF09764">
    <property type="entry name" value="Nt_Gln_amidase"/>
    <property type="match status" value="1"/>
</dbReference>
<dbReference type="Proteomes" id="UP000320475">
    <property type="component" value="Unassembled WGS sequence"/>
</dbReference>
<evidence type="ECO:0000256" key="3">
    <source>
        <dbReference type="ARBA" id="ARBA00012718"/>
    </source>
</evidence>
<evidence type="ECO:0000256" key="2">
    <source>
        <dbReference type="ARBA" id="ARBA00011245"/>
    </source>
</evidence>
<dbReference type="VEuPathDB" id="FungiDB:SeMB42_g01281"/>
<comment type="subunit">
    <text evidence="2">Monomer.</text>
</comment>
<accession>A0A507CPD1</accession>
<evidence type="ECO:0000256" key="5">
    <source>
        <dbReference type="ARBA" id="ARBA00022801"/>
    </source>
</evidence>
<evidence type="ECO:0000256" key="4">
    <source>
        <dbReference type="ARBA" id="ARBA00021247"/>
    </source>
</evidence>
<evidence type="ECO:0000256" key="6">
    <source>
        <dbReference type="ARBA" id="ARBA00029677"/>
    </source>
</evidence>
<proteinExistence type="inferred from homology"/>
<name>A0A507CPD1_9FUNG</name>
<evidence type="ECO:0000313" key="11">
    <source>
        <dbReference type="Proteomes" id="UP000320475"/>
    </source>
</evidence>